<dbReference type="AlphaFoldDB" id="A0A0B2SFJ1"/>
<proteinExistence type="predicted"/>
<name>A0A0B2SFJ1_GLYSO</name>
<evidence type="ECO:0000313" key="1">
    <source>
        <dbReference type="EMBL" id="KHN43755.1"/>
    </source>
</evidence>
<sequence>MADEHQQRVTLEDYSSNSVPQFFTSIACPKVQAHNTSLIYLIQGNLFQGLPNEDPYAHLATFIEICNTVKIAGVPDEAIRLSLFSFS</sequence>
<dbReference type="EMBL" id="KN643737">
    <property type="protein sequence ID" value="KHN43755.1"/>
    <property type="molecule type" value="Genomic_DNA"/>
</dbReference>
<organism evidence="1">
    <name type="scientific">Glycine soja</name>
    <name type="common">Wild soybean</name>
    <dbReference type="NCBI Taxonomy" id="3848"/>
    <lineage>
        <taxon>Eukaryota</taxon>
        <taxon>Viridiplantae</taxon>
        <taxon>Streptophyta</taxon>
        <taxon>Embryophyta</taxon>
        <taxon>Tracheophyta</taxon>
        <taxon>Spermatophyta</taxon>
        <taxon>Magnoliopsida</taxon>
        <taxon>eudicotyledons</taxon>
        <taxon>Gunneridae</taxon>
        <taxon>Pentapetalae</taxon>
        <taxon>rosids</taxon>
        <taxon>fabids</taxon>
        <taxon>Fabales</taxon>
        <taxon>Fabaceae</taxon>
        <taxon>Papilionoideae</taxon>
        <taxon>50 kb inversion clade</taxon>
        <taxon>NPAAA clade</taxon>
        <taxon>indigoferoid/millettioid clade</taxon>
        <taxon>Phaseoleae</taxon>
        <taxon>Glycine</taxon>
        <taxon>Glycine subgen. Soja</taxon>
    </lineage>
</organism>
<feature type="non-terminal residue" evidence="1">
    <location>
        <position position="87"/>
    </location>
</feature>
<reference evidence="1" key="1">
    <citation type="submission" date="2014-07" db="EMBL/GenBank/DDBJ databases">
        <title>Identification of a novel salt tolerance gene in wild soybean by whole-genome sequencing.</title>
        <authorList>
            <person name="Lam H.-M."/>
            <person name="Qi X."/>
            <person name="Li M.-W."/>
            <person name="Liu X."/>
            <person name="Xie M."/>
            <person name="Ni M."/>
            <person name="Xu X."/>
        </authorList>
    </citation>
    <scope>NUCLEOTIDE SEQUENCE [LARGE SCALE GENOMIC DNA]</scope>
    <source>
        <tissue evidence="1">Root</tissue>
    </source>
</reference>
<accession>A0A0B2SFJ1</accession>
<dbReference type="Proteomes" id="UP000053555">
    <property type="component" value="Unassembled WGS sequence"/>
</dbReference>
<gene>
    <name evidence="1" type="ORF">glysoja_041022</name>
</gene>
<protein>
    <submittedName>
        <fullName evidence="1">Uncharacterized protein</fullName>
    </submittedName>
</protein>